<evidence type="ECO:0000256" key="2">
    <source>
        <dbReference type="RuleBase" id="RU364123"/>
    </source>
</evidence>
<keyword evidence="2" id="KW-0472">Membrane</keyword>
<keyword evidence="2" id="KW-0112">Calmodulin-binding</keyword>
<reference evidence="5" key="1">
    <citation type="submission" date="2025-08" db="UniProtKB">
        <authorList>
            <consortium name="RefSeq"/>
        </authorList>
    </citation>
    <scope>IDENTIFICATION</scope>
</reference>
<keyword evidence="2" id="KW-0636">Prenylation</keyword>
<evidence type="ECO:0000313" key="5">
    <source>
        <dbReference type="RefSeq" id="XP_022107551.1"/>
    </source>
</evidence>
<organism evidence="4 5">
    <name type="scientific">Acanthaster planci</name>
    <name type="common">Crown-of-thorns starfish</name>
    <dbReference type="NCBI Taxonomy" id="133434"/>
    <lineage>
        <taxon>Eukaryota</taxon>
        <taxon>Metazoa</taxon>
        <taxon>Echinodermata</taxon>
        <taxon>Eleutherozoa</taxon>
        <taxon>Asterozoa</taxon>
        <taxon>Asteroidea</taxon>
        <taxon>Valvatacea</taxon>
        <taxon>Valvatida</taxon>
        <taxon>Acanthasteridae</taxon>
        <taxon>Acanthaster</taxon>
    </lineage>
</organism>
<keyword evidence="2" id="KW-0321">Glycogen metabolism</keyword>
<gene>
    <name evidence="5" type="primary">LOC110988407</name>
</gene>
<dbReference type="PANTHER" id="PTHR10749">
    <property type="entry name" value="PHOSPHORYLASE B KINASE REGULATORY SUBUNIT"/>
    <property type="match status" value="1"/>
</dbReference>
<keyword evidence="4" id="KW-1185">Reference proteome</keyword>
<keyword evidence="2" id="KW-0449">Lipoprotein</keyword>
<dbReference type="KEGG" id="aplc:110988407"/>
<comment type="similarity">
    <text evidence="2">Belongs to the phosphorylase b kinase regulatory chain family.</text>
</comment>
<dbReference type="GeneID" id="110988407"/>
<dbReference type="GO" id="GO:0005964">
    <property type="term" value="C:phosphorylase kinase complex"/>
    <property type="evidence" value="ECO:0007669"/>
    <property type="project" value="TreeGrafter"/>
</dbReference>
<dbReference type="InterPro" id="IPR008734">
    <property type="entry name" value="PHK_A/B_su"/>
</dbReference>
<keyword evidence="2" id="KW-1003">Cell membrane</keyword>
<proteinExistence type="inferred from homology"/>
<comment type="function">
    <text evidence="2">Phosphorylase b kinase catalyzes the phosphorylation of serine in certain substrates, including troponin I.</text>
</comment>
<dbReference type="GO" id="GO:0005977">
    <property type="term" value="P:glycogen metabolic process"/>
    <property type="evidence" value="ECO:0007669"/>
    <property type="project" value="UniProtKB-UniPathway"/>
</dbReference>
<dbReference type="OMA" id="DIMECTP"/>
<keyword evidence="1 2" id="KW-0119">Carbohydrate metabolism</keyword>
<dbReference type="GO" id="GO:0005516">
    <property type="term" value="F:calmodulin binding"/>
    <property type="evidence" value="ECO:0007669"/>
    <property type="project" value="UniProtKB-KW"/>
</dbReference>
<dbReference type="UniPathway" id="UPA00163"/>
<comment type="subcellular location">
    <subcellularLocation>
        <location evidence="2">Cell membrane</location>
        <topology evidence="2">Lipid-anchor</topology>
        <orientation evidence="2">Cytoplasmic side</orientation>
    </subcellularLocation>
</comment>
<dbReference type="PANTHER" id="PTHR10749:SF8">
    <property type="entry name" value="PHOSPHORYLASE B KINASE REGULATORY SUBUNIT BETA"/>
    <property type="match status" value="1"/>
</dbReference>
<sequence length="201" mass="23105">MTLLQPIHSLSPHSLRKLLCQVLETNITSASHCRTWLQQRQFSGSLNRTPPHFYDKVWDIMECTPNGITIADYFLPQQPTLSDMTRTDLNFALRIEEMFSRIAHPEYRQLMVELMTVISTILKRNPELEFQNTVNTDALIKETLTLFKEHHASQGKSCDMQDFYNTPPVGTHGTMSFLAKIIVNHLLDESMDTSMDDCTIS</sequence>
<name>A0A8B7ZVJ7_ACAPL</name>
<evidence type="ECO:0000259" key="3">
    <source>
        <dbReference type="Pfam" id="PF19292"/>
    </source>
</evidence>
<comment type="pathway">
    <text evidence="2">Glycan biosynthesis; glycogen metabolism.</text>
</comment>
<protein>
    <recommendedName>
        <fullName evidence="2">Phosphorylase b kinase regulatory subunit</fullName>
    </recommendedName>
</protein>
<dbReference type="RefSeq" id="XP_022107551.1">
    <property type="nucleotide sequence ID" value="XM_022251859.1"/>
</dbReference>
<dbReference type="GO" id="GO:0005886">
    <property type="term" value="C:plasma membrane"/>
    <property type="evidence" value="ECO:0007669"/>
    <property type="project" value="UniProtKB-SubCell"/>
</dbReference>
<dbReference type="AlphaFoldDB" id="A0A8B7ZVJ7"/>
<evidence type="ECO:0000313" key="4">
    <source>
        <dbReference type="Proteomes" id="UP000694845"/>
    </source>
</evidence>
<accession>A0A8B7ZVJ7</accession>
<evidence type="ECO:0000256" key="1">
    <source>
        <dbReference type="ARBA" id="ARBA00023277"/>
    </source>
</evidence>
<dbReference type="Proteomes" id="UP000694845">
    <property type="component" value="Unplaced"/>
</dbReference>
<dbReference type="Pfam" id="PF19292">
    <property type="entry name" value="KPBB_C"/>
    <property type="match status" value="1"/>
</dbReference>
<dbReference type="InterPro" id="IPR045583">
    <property type="entry name" value="KPBA/B_C"/>
</dbReference>
<feature type="domain" description="Phosphorylase b kinase regulatory subunit alpha/beta C-terminal" evidence="3">
    <location>
        <begin position="16"/>
        <end position="171"/>
    </location>
</feature>
<dbReference type="OrthoDB" id="5971574at2759"/>